<evidence type="ECO:0000313" key="14">
    <source>
        <dbReference type="EMBL" id="QHC01200.1"/>
    </source>
</evidence>
<organism evidence="14 15">
    <name type="scientific">Epidermidibacterium keratini</name>
    <dbReference type="NCBI Taxonomy" id="1891644"/>
    <lineage>
        <taxon>Bacteria</taxon>
        <taxon>Bacillati</taxon>
        <taxon>Actinomycetota</taxon>
        <taxon>Actinomycetes</taxon>
        <taxon>Sporichthyales</taxon>
        <taxon>Sporichthyaceae</taxon>
        <taxon>Epidermidibacterium</taxon>
    </lineage>
</organism>
<dbReference type="OrthoDB" id="1634238at2"/>
<evidence type="ECO:0000256" key="8">
    <source>
        <dbReference type="ARBA" id="ARBA00037387"/>
    </source>
</evidence>
<reference evidence="14 15" key="1">
    <citation type="journal article" date="2018" name="Int. J. Syst. Evol. Microbiol.">
        <title>Epidermidibacterium keratini gen. nov., sp. nov., a member of the family Sporichthyaceae, isolated from keratin epidermis.</title>
        <authorList>
            <person name="Lee D.G."/>
            <person name="Trujillo M.E."/>
            <person name="Kang S."/>
            <person name="Nam J.J."/>
            <person name="Kim Y.J."/>
        </authorList>
    </citation>
    <scope>NUCLEOTIDE SEQUENCE [LARGE SCALE GENOMIC DNA]</scope>
    <source>
        <strain evidence="14 15">EPI-7</strain>
    </source>
</reference>
<feature type="region of interest" description="Disordered" evidence="11">
    <location>
        <begin position="153"/>
        <end position="184"/>
    </location>
</feature>
<dbReference type="GO" id="GO:0005737">
    <property type="term" value="C:cytoplasm"/>
    <property type="evidence" value="ECO:0007669"/>
    <property type="project" value="UniProtKB-SubCell"/>
</dbReference>
<evidence type="ECO:0000256" key="7">
    <source>
        <dbReference type="ARBA" id="ARBA00022777"/>
    </source>
</evidence>
<evidence type="ECO:0000256" key="4">
    <source>
        <dbReference type="ARBA" id="ARBA00022553"/>
    </source>
</evidence>
<keyword evidence="6" id="KW-0598">Phosphotransferase system</keyword>
<protein>
    <recommendedName>
        <fullName evidence="9">Ascorbate-specific PTS system EIIA component</fullName>
    </recommendedName>
    <alternativeName>
        <fullName evidence="10">Ascorbate-specific phosphotransferase enzyme IIA component</fullName>
    </alternativeName>
</protein>
<dbReference type="SUPFAM" id="SSF55804">
    <property type="entry name" value="Phoshotransferase/anion transport protein"/>
    <property type="match status" value="1"/>
</dbReference>
<name>A0A7L4YPZ8_9ACTN</name>
<evidence type="ECO:0000256" key="6">
    <source>
        <dbReference type="ARBA" id="ARBA00022683"/>
    </source>
</evidence>
<dbReference type="EMBL" id="CP047156">
    <property type="protein sequence ID" value="QHC01200.1"/>
    <property type="molecule type" value="Genomic_DNA"/>
</dbReference>
<dbReference type="GO" id="GO:0016301">
    <property type="term" value="F:kinase activity"/>
    <property type="evidence" value="ECO:0007669"/>
    <property type="project" value="UniProtKB-KW"/>
</dbReference>
<evidence type="ECO:0000256" key="3">
    <source>
        <dbReference type="ARBA" id="ARBA00022490"/>
    </source>
</evidence>
<sequence length="278" mass="29564">MSELADLLSEDAIALDLEVDDWQGAVRAAGALLEKTGVADAPYTQSMIDNVVDNGPYIVIAPGFAFAHARPSEAVHRTGLSWVRLATPVEFGHKRNDPVTLVVALAAKDDKAHTRSMAELAKVLANKQIKQRLDTATTPAQVLKALNSVDEKPAKAAAASTPEPARAADADDAASAASPDDKKSTGKILTVCGNGLGTSLFLKNTLEQVLDRWKWSQYVDVEATDTISARGKAKDVDAILTSGEIARTLGEVGIPVKVIDDFTNTDEVDAAMRDLYDV</sequence>
<dbReference type="InterPro" id="IPR016152">
    <property type="entry name" value="PTrfase/Anion_transptr"/>
</dbReference>
<gene>
    <name evidence="14" type="ORF">EK0264_13485</name>
</gene>
<dbReference type="Proteomes" id="UP000463857">
    <property type="component" value="Chromosome"/>
</dbReference>
<dbReference type="InterPro" id="IPR002178">
    <property type="entry name" value="PTS_EIIA_type-2_dom"/>
</dbReference>
<dbReference type="CDD" id="cd05563">
    <property type="entry name" value="PTS_IIB_ascorbate"/>
    <property type="match status" value="1"/>
</dbReference>
<evidence type="ECO:0000259" key="13">
    <source>
        <dbReference type="PROSITE" id="PS51099"/>
    </source>
</evidence>
<proteinExistence type="predicted"/>
<dbReference type="GO" id="GO:0008982">
    <property type="term" value="F:protein-N(PI)-phosphohistidine-sugar phosphotransferase activity"/>
    <property type="evidence" value="ECO:0007669"/>
    <property type="project" value="InterPro"/>
</dbReference>
<accession>A0A7L4YPZ8</accession>
<dbReference type="PANTHER" id="PTHR36203:SF1">
    <property type="entry name" value="ASCORBATE-SPECIFIC PTS SYSTEM EIIA COMPONENT"/>
    <property type="match status" value="1"/>
</dbReference>
<evidence type="ECO:0000256" key="10">
    <source>
        <dbReference type="ARBA" id="ARBA00042072"/>
    </source>
</evidence>
<keyword evidence="4" id="KW-0597">Phosphoprotein</keyword>
<dbReference type="AlphaFoldDB" id="A0A7L4YPZ8"/>
<dbReference type="SUPFAM" id="SSF52794">
    <property type="entry name" value="PTS system IIB component-like"/>
    <property type="match status" value="1"/>
</dbReference>
<dbReference type="Gene3D" id="3.40.50.2300">
    <property type="match status" value="1"/>
</dbReference>
<dbReference type="Gene3D" id="3.40.930.10">
    <property type="entry name" value="Mannitol-specific EII, Chain A"/>
    <property type="match status" value="1"/>
</dbReference>
<feature type="domain" description="PTS EIIA type-2" evidence="12">
    <location>
        <begin position="6"/>
        <end position="149"/>
    </location>
</feature>
<dbReference type="InterPro" id="IPR003501">
    <property type="entry name" value="PTS_EIIB_2/3"/>
</dbReference>
<dbReference type="GO" id="GO:0009401">
    <property type="term" value="P:phosphoenolpyruvate-dependent sugar phosphotransferase system"/>
    <property type="evidence" value="ECO:0007669"/>
    <property type="project" value="UniProtKB-KW"/>
</dbReference>
<dbReference type="Pfam" id="PF00359">
    <property type="entry name" value="PTS_EIIA_2"/>
    <property type="match status" value="1"/>
</dbReference>
<dbReference type="InParanoid" id="A0A7L4YPZ8"/>
<dbReference type="InterPro" id="IPR013011">
    <property type="entry name" value="PTS_EIIB_2"/>
</dbReference>
<evidence type="ECO:0000256" key="11">
    <source>
        <dbReference type="SAM" id="MobiDB-lite"/>
    </source>
</evidence>
<dbReference type="PROSITE" id="PS51099">
    <property type="entry name" value="PTS_EIIB_TYPE_2"/>
    <property type="match status" value="1"/>
</dbReference>
<dbReference type="PROSITE" id="PS51094">
    <property type="entry name" value="PTS_EIIA_TYPE_2"/>
    <property type="match status" value="1"/>
</dbReference>
<evidence type="ECO:0000313" key="15">
    <source>
        <dbReference type="Proteomes" id="UP000463857"/>
    </source>
</evidence>
<dbReference type="InterPro" id="IPR036095">
    <property type="entry name" value="PTS_EIIB-like_sf"/>
</dbReference>
<evidence type="ECO:0000256" key="2">
    <source>
        <dbReference type="ARBA" id="ARBA00022448"/>
    </source>
</evidence>
<dbReference type="KEGG" id="eke:EK0264_13485"/>
<feature type="domain" description="PTS EIIB type-2" evidence="13">
    <location>
        <begin position="186"/>
        <end position="277"/>
    </location>
</feature>
<keyword evidence="5" id="KW-0808">Transferase</keyword>
<evidence type="ECO:0000259" key="12">
    <source>
        <dbReference type="PROSITE" id="PS51094"/>
    </source>
</evidence>
<evidence type="ECO:0000256" key="5">
    <source>
        <dbReference type="ARBA" id="ARBA00022679"/>
    </source>
</evidence>
<keyword evidence="15" id="KW-1185">Reference proteome</keyword>
<keyword evidence="2" id="KW-0813">Transport</keyword>
<dbReference type="Pfam" id="PF02302">
    <property type="entry name" value="PTS_IIB"/>
    <property type="match status" value="1"/>
</dbReference>
<comment type="function">
    <text evidence="8">The phosphoenolpyruvate-dependent sugar phosphotransferase system (sugar PTS), a major carbohydrate active transport system, catalyzes the phosphorylation of incoming sugar substrates concomitantly with their translocation across the cell membrane. The enzyme II UlaABC PTS system is involved in ascorbate transport.</text>
</comment>
<comment type="subcellular location">
    <subcellularLocation>
        <location evidence="1">Cytoplasm</location>
    </subcellularLocation>
</comment>
<keyword evidence="7" id="KW-0418">Kinase</keyword>
<dbReference type="RefSeq" id="WP_159546337.1">
    <property type="nucleotide sequence ID" value="NZ_CP047156.1"/>
</dbReference>
<feature type="compositionally biased region" description="Low complexity" evidence="11">
    <location>
        <begin position="155"/>
        <end position="178"/>
    </location>
</feature>
<dbReference type="PANTHER" id="PTHR36203">
    <property type="entry name" value="ASCORBATE-SPECIFIC PTS SYSTEM EIIA COMPONENT"/>
    <property type="match status" value="1"/>
</dbReference>
<dbReference type="InterPro" id="IPR051351">
    <property type="entry name" value="Ascorbate-PTS_EIIA_comp"/>
</dbReference>
<keyword evidence="3" id="KW-0963">Cytoplasm</keyword>
<evidence type="ECO:0000256" key="9">
    <source>
        <dbReference type="ARBA" id="ARBA00041175"/>
    </source>
</evidence>
<evidence type="ECO:0000256" key="1">
    <source>
        <dbReference type="ARBA" id="ARBA00004496"/>
    </source>
</evidence>